<feature type="region of interest" description="Disordered" evidence="9">
    <location>
        <begin position="398"/>
        <end position="422"/>
    </location>
</feature>
<keyword evidence="8" id="KW-0807">Transducer</keyword>
<keyword evidence="7 12" id="KW-0675">Receptor</keyword>
<dbReference type="EMBL" id="LNIX01000015">
    <property type="protein sequence ID" value="OXA46507.1"/>
    <property type="molecule type" value="Genomic_DNA"/>
</dbReference>
<dbReference type="OrthoDB" id="5950040at2759"/>
<evidence type="ECO:0000256" key="1">
    <source>
        <dbReference type="ARBA" id="ARBA00004141"/>
    </source>
</evidence>
<comment type="caution">
    <text evidence="12">The sequence shown here is derived from an EMBL/GenBank/DDBJ whole genome shotgun (WGS) entry which is preliminary data.</text>
</comment>
<feature type="domain" description="G-protein coupled receptors family 1 profile" evidence="11">
    <location>
        <begin position="1"/>
        <end position="71"/>
    </location>
</feature>
<name>A0A226DPC7_FOLCA</name>
<dbReference type="Proteomes" id="UP000198287">
    <property type="component" value="Unassembled WGS sequence"/>
</dbReference>
<evidence type="ECO:0000256" key="2">
    <source>
        <dbReference type="ARBA" id="ARBA00010663"/>
    </source>
</evidence>
<evidence type="ECO:0000256" key="6">
    <source>
        <dbReference type="ARBA" id="ARBA00023136"/>
    </source>
</evidence>
<evidence type="ECO:0000256" key="7">
    <source>
        <dbReference type="ARBA" id="ARBA00023170"/>
    </source>
</evidence>
<dbReference type="PRINTS" id="PR00237">
    <property type="entry name" value="GPCRRHODOPSN"/>
</dbReference>
<comment type="subcellular location">
    <subcellularLocation>
        <location evidence="1">Membrane</location>
        <topology evidence="1">Multi-pass membrane protein</topology>
    </subcellularLocation>
</comment>
<evidence type="ECO:0000259" key="11">
    <source>
        <dbReference type="PROSITE" id="PS50262"/>
    </source>
</evidence>
<dbReference type="STRING" id="158441.A0A226DPC7"/>
<dbReference type="Gene3D" id="1.20.1070.10">
    <property type="entry name" value="Rhodopsin 7-helix transmembrane proteins"/>
    <property type="match status" value="1"/>
</dbReference>
<proteinExistence type="inferred from homology"/>
<dbReference type="InterPro" id="IPR017452">
    <property type="entry name" value="GPCR_Rhodpsn_7TM"/>
</dbReference>
<feature type="transmembrane region" description="Helical" evidence="10">
    <location>
        <begin position="6"/>
        <end position="23"/>
    </location>
</feature>
<gene>
    <name evidence="12" type="ORF">Fcan01_18681</name>
</gene>
<feature type="region of interest" description="Disordered" evidence="9">
    <location>
        <begin position="280"/>
        <end position="300"/>
    </location>
</feature>
<evidence type="ECO:0000256" key="4">
    <source>
        <dbReference type="ARBA" id="ARBA00022989"/>
    </source>
</evidence>
<dbReference type="PANTHER" id="PTHR24243:SF208">
    <property type="entry name" value="PYROKININ-1 RECEPTOR"/>
    <property type="match status" value="1"/>
</dbReference>
<feature type="region of interest" description="Disordered" evidence="9">
    <location>
        <begin position="327"/>
        <end position="366"/>
    </location>
</feature>
<evidence type="ECO:0000313" key="12">
    <source>
        <dbReference type="EMBL" id="OXA46507.1"/>
    </source>
</evidence>
<keyword evidence="4 10" id="KW-1133">Transmembrane helix</keyword>
<feature type="compositionally biased region" description="Polar residues" evidence="9">
    <location>
        <begin position="352"/>
        <end position="366"/>
    </location>
</feature>
<evidence type="ECO:0000256" key="9">
    <source>
        <dbReference type="SAM" id="MobiDB-lite"/>
    </source>
</evidence>
<evidence type="ECO:0000256" key="10">
    <source>
        <dbReference type="SAM" id="Phobius"/>
    </source>
</evidence>
<dbReference type="PANTHER" id="PTHR24243">
    <property type="entry name" value="G-PROTEIN COUPLED RECEPTOR"/>
    <property type="match status" value="1"/>
</dbReference>
<dbReference type="GO" id="GO:0005886">
    <property type="term" value="C:plasma membrane"/>
    <property type="evidence" value="ECO:0007669"/>
    <property type="project" value="TreeGrafter"/>
</dbReference>
<organism evidence="12 13">
    <name type="scientific">Folsomia candida</name>
    <name type="common">Springtail</name>
    <dbReference type="NCBI Taxonomy" id="158441"/>
    <lineage>
        <taxon>Eukaryota</taxon>
        <taxon>Metazoa</taxon>
        <taxon>Ecdysozoa</taxon>
        <taxon>Arthropoda</taxon>
        <taxon>Hexapoda</taxon>
        <taxon>Collembola</taxon>
        <taxon>Entomobryomorpha</taxon>
        <taxon>Isotomoidea</taxon>
        <taxon>Isotomidae</taxon>
        <taxon>Proisotominae</taxon>
        <taxon>Folsomia</taxon>
    </lineage>
</organism>
<evidence type="ECO:0000256" key="5">
    <source>
        <dbReference type="ARBA" id="ARBA00023040"/>
    </source>
</evidence>
<reference evidence="12 13" key="1">
    <citation type="submission" date="2015-12" db="EMBL/GenBank/DDBJ databases">
        <title>The genome of Folsomia candida.</title>
        <authorList>
            <person name="Faddeeva A."/>
            <person name="Derks M.F."/>
            <person name="Anvar Y."/>
            <person name="Smit S."/>
            <person name="Van Straalen N."/>
            <person name="Roelofs D."/>
        </authorList>
    </citation>
    <scope>NUCLEOTIDE SEQUENCE [LARGE SCALE GENOMIC DNA]</scope>
    <source>
        <strain evidence="12 13">VU population</strain>
        <tissue evidence="12">Whole body</tissue>
    </source>
</reference>
<feature type="compositionally biased region" description="Basic residues" evidence="9">
    <location>
        <begin position="398"/>
        <end position="407"/>
    </location>
</feature>
<evidence type="ECO:0000256" key="8">
    <source>
        <dbReference type="ARBA" id="ARBA00023224"/>
    </source>
</evidence>
<dbReference type="PROSITE" id="PS50262">
    <property type="entry name" value="G_PROTEIN_RECEP_F1_2"/>
    <property type="match status" value="1"/>
</dbReference>
<dbReference type="GO" id="GO:0008188">
    <property type="term" value="F:neuropeptide receptor activity"/>
    <property type="evidence" value="ECO:0007669"/>
    <property type="project" value="TreeGrafter"/>
</dbReference>
<keyword evidence="5" id="KW-0297">G-protein coupled receptor</keyword>
<protein>
    <submittedName>
        <fullName evidence="12">Neuropeptide capa receptor</fullName>
    </submittedName>
</protein>
<comment type="similarity">
    <text evidence="2">Belongs to the G-protein coupled receptor 1 family.</text>
</comment>
<evidence type="ECO:0000313" key="13">
    <source>
        <dbReference type="Proteomes" id="UP000198287"/>
    </source>
</evidence>
<keyword evidence="13" id="KW-1185">Reference proteome</keyword>
<dbReference type="InterPro" id="IPR000276">
    <property type="entry name" value="GPCR_Rhodpsn"/>
</dbReference>
<feature type="compositionally biased region" description="Polar residues" evidence="9">
    <location>
        <begin position="280"/>
        <end position="289"/>
    </location>
</feature>
<keyword evidence="3 10" id="KW-0812">Transmembrane</keyword>
<accession>A0A226DPC7</accession>
<dbReference type="SUPFAM" id="SSF81321">
    <property type="entry name" value="Family A G protein-coupled receptor-like"/>
    <property type="match status" value="1"/>
</dbReference>
<keyword evidence="6 10" id="KW-0472">Membrane</keyword>
<dbReference type="AlphaFoldDB" id="A0A226DPC7"/>
<sequence>MSGSYLIPQNTFAVVVAFFIGWFPFHAQRLMALYGSSQKVPSDFFMLVYQGLTHVSGILYYLSTCVNPILYHIMSNKFRQAFKDTMGHFCGRPSPSRHGHHTRTYSAMSYSHNRSLRMTHYTSQRAMHLNKNPAITRGVKVDESNNIEKFPLDMNVLEHQGRSRRASCSVAHPNSNGNSNGMMVDIDNTTTYPCSCPVGDKMLMTTPKTATTILSSSKSVVTRVHCPVCGGCANLNGNGRGVTFGFLGKARHKNHASLFRNNGNGLNNDHCGGSDNDIATVTTPLNSSPPEKENQDDEIPMTEMKVSTKSNGKLNHSSKMSPLHLRLDSKSTKPKPSLRTFLRRKKGKSRDNCTSLTLSGSDYTSPSRNVTPFRLPSDPSIPSSYAVTILDASMKGGHHKSVLHHPRERTGSSGNVMGASIPKNTCRATSYTSMDSAKSNNTNTISNSSLQDMDEVEYTSEELAGYMAELNLNIESPKNVQV</sequence>
<feature type="transmembrane region" description="Helical" evidence="10">
    <location>
        <begin position="44"/>
        <end position="62"/>
    </location>
</feature>
<evidence type="ECO:0000256" key="3">
    <source>
        <dbReference type="ARBA" id="ARBA00022692"/>
    </source>
</evidence>